<evidence type="ECO:0000313" key="3">
    <source>
        <dbReference type="Proteomes" id="UP000291084"/>
    </source>
</evidence>
<keyword evidence="1" id="KW-0472">Membrane</keyword>
<dbReference type="Proteomes" id="UP000291084">
    <property type="component" value="Chromosome 5"/>
</dbReference>
<dbReference type="EMBL" id="AP015038">
    <property type="protein sequence ID" value="BAT87502.1"/>
    <property type="molecule type" value="Genomic_DNA"/>
</dbReference>
<keyword evidence="1" id="KW-0812">Transmembrane</keyword>
<gene>
    <name evidence="2" type="primary">Vigan.05G087900</name>
    <name evidence="2" type="ORF">VIGAN_05087900</name>
</gene>
<feature type="non-terminal residue" evidence="2">
    <location>
        <position position="80"/>
    </location>
</feature>
<sequence length="80" mass="9152">MQYNPLQFHSLNAMLLVSSLPSAFLSSTLCYLLFFLPEKKTPQNQLTLFYHVSLSSSLHLICLYAKKLSLCTPFHSYFSS</sequence>
<feature type="transmembrane region" description="Helical" evidence="1">
    <location>
        <begin position="12"/>
        <end position="36"/>
    </location>
</feature>
<keyword evidence="3" id="KW-1185">Reference proteome</keyword>
<evidence type="ECO:0000256" key="1">
    <source>
        <dbReference type="SAM" id="Phobius"/>
    </source>
</evidence>
<reference evidence="2 3" key="1">
    <citation type="journal article" date="2015" name="Sci. Rep.">
        <title>The power of single molecule real-time sequencing technology in the de novo assembly of a eukaryotic genome.</title>
        <authorList>
            <person name="Sakai H."/>
            <person name="Naito K."/>
            <person name="Ogiso-Tanaka E."/>
            <person name="Takahashi Y."/>
            <person name="Iseki K."/>
            <person name="Muto C."/>
            <person name="Satou K."/>
            <person name="Teruya K."/>
            <person name="Shiroma A."/>
            <person name="Shimoji M."/>
            <person name="Hirano T."/>
            <person name="Itoh T."/>
            <person name="Kaga A."/>
            <person name="Tomooka N."/>
        </authorList>
    </citation>
    <scope>NUCLEOTIDE SEQUENCE [LARGE SCALE GENOMIC DNA]</scope>
    <source>
        <strain evidence="3">cv. Shumari</strain>
    </source>
</reference>
<organism evidence="2 3">
    <name type="scientific">Vigna angularis var. angularis</name>
    <dbReference type="NCBI Taxonomy" id="157739"/>
    <lineage>
        <taxon>Eukaryota</taxon>
        <taxon>Viridiplantae</taxon>
        <taxon>Streptophyta</taxon>
        <taxon>Embryophyta</taxon>
        <taxon>Tracheophyta</taxon>
        <taxon>Spermatophyta</taxon>
        <taxon>Magnoliopsida</taxon>
        <taxon>eudicotyledons</taxon>
        <taxon>Gunneridae</taxon>
        <taxon>Pentapetalae</taxon>
        <taxon>rosids</taxon>
        <taxon>fabids</taxon>
        <taxon>Fabales</taxon>
        <taxon>Fabaceae</taxon>
        <taxon>Papilionoideae</taxon>
        <taxon>50 kb inversion clade</taxon>
        <taxon>NPAAA clade</taxon>
        <taxon>indigoferoid/millettioid clade</taxon>
        <taxon>Phaseoleae</taxon>
        <taxon>Vigna</taxon>
    </lineage>
</organism>
<name>A0A0S3S3W5_PHAAN</name>
<evidence type="ECO:0000313" key="2">
    <source>
        <dbReference type="EMBL" id="BAT87502.1"/>
    </source>
</evidence>
<accession>A0A0S3S3W5</accession>
<protein>
    <submittedName>
        <fullName evidence="2">Uncharacterized protein</fullName>
    </submittedName>
</protein>
<dbReference type="AlphaFoldDB" id="A0A0S3S3W5"/>
<proteinExistence type="predicted"/>
<keyword evidence="1" id="KW-1133">Transmembrane helix</keyword>